<accession>A0A837NI66</accession>
<dbReference type="RefSeq" id="WP_053952415.1">
    <property type="nucleotide sequence ID" value="NZ_FNCB01000001.1"/>
</dbReference>
<protein>
    <submittedName>
        <fullName evidence="1">Uncharacterized protein</fullName>
    </submittedName>
</protein>
<keyword evidence="2" id="KW-1185">Reference proteome</keyword>
<dbReference type="Proteomes" id="UP000053030">
    <property type="component" value="Unassembled WGS sequence"/>
</dbReference>
<name>A0A837NI66_9GAMM</name>
<dbReference type="EMBL" id="LHSG01000001">
    <property type="protein sequence ID" value="KPD24938.1"/>
    <property type="molecule type" value="Genomic_DNA"/>
</dbReference>
<comment type="caution">
    <text evidence="1">The sequence shown here is derived from an EMBL/GenBank/DDBJ whole genome shotgun (WGS) entry which is preliminary data.</text>
</comment>
<proteinExistence type="predicted"/>
<sequence length="139" mass="15744">MNNAYTAYFSSQKHLQEATRYLQQKNYCSAASILSEAIGNARCAAEEAALTANAIQTYTTASVLLIAVYIRLNNQFLAQEKQEDASRQLEKWRTTSNSKQVKDLCRYCCQLLVTGCQHSRCVGHYVQQLEELNHAQEQT</sequence>
<dbReference type="AlphaFoldDB" id="A0A837NI66"/>
<organism evidence="1 2">
    <name type="scientific">Idiomarina zobellii</name>
    <dbReference type="NCBI Taxonomy" id="86103"/>
    <lineage>
        <taxon>Bacteria</taxon>
        <taxon>Pseudomonadati</taxon>
        <taxon>Pseudomonadota</taxon>
        <taxon>Gammaproteobacteria</taxon>
        <taxon>Alteromonadales</taxon>
        <taxon>Idiomarinaceae</taxon>
        <taxon>Idiomarina</taxon>
    </lineage>
</organism>
<reference evidence="1 2" key="1">
    <citation type="submission" date="2015-08" db="EMBL/GenBank/DDBJ databases">
        <title>Genome sequencing and assembly of the deep-sea bacterium Idiomarina zobellii.</title>
        <authorList>
            <person name="Mithoefer S.D."/>
            <person name="Rheaume B.A."/>
            <person name="MacLea K.S."/>
        </authorList>
    </citation>
    <scope>NUCLEOTIDE SEQUENCE [LARGE SCALE GENOMIC DNA]</scope>
    <source>
        <strain evidence="1 2">KMM 231</strain>
    </source>
</reference>
<evidence type="ECO:0000313" key="2">
    <source>
        <dbReference type="Proteomes" id="UP000053030"/>
    </source>
</evidence>
<gene>
    <name evidence="1" type="ORF">AFK76_00825</name>
</gene>
<evidence type="ECO:0000313" key="1">
    <source>
        <dbReference type="EMBL" id="KPD24938.1"/>
    </source>
</evidence>
<dbReference type="OrthoDB" id="6241215at2"/>